<keyword evidence="1" id="KW-1133">Transmembrane helix</keyword>
<dbReference type="RefSeq" id="WP_188370214.1">
    <property type="nucleotide sequence ID" value="NZ_BMFH01000001.1"/>
</dbReference>
<feature type="transmembrane region" description="Helical" evidence="1">
    <location>
        <begin position="141"/>
        <end position="157"/>
    </location>
</feature>
<evidence type="ECO:0000256" key="1">
    <source>
        <dbReference type="SAM" id="Phobius"/>
    </source>
</evidence>
<sequence>MKNNIKPIVGLLAFLAFPFFLQFLSLDLKAFEGAMWLLLLLIVIWIYFVEKRTISSIGWKKLTAKTVFSGIGLGLVVFILFGILTMVIQVMGLELNRETAALIASQSAPFLLLIALRAAVVEEVLYRGYAFERMYELTNSKWLAGLIPVIIFTLVHYSWGVGHLLFVFFAGSIFMLVYISKKSLGMVAIAHFVTDVIALLVLPILLKS</sequence>
<feature type="transmembrane region" description="Helical" evidence="1">
    <location>
        <begin position="70"/>
        <end position="93"/>
    </location>
</feature>
<protein>
    <recommendedName>
        <fullName evidence="2">CAAX prenyl protease 2/Lysostaphin resistance protein A-like domain-containing protein</fullName>
    </recommendedName>
</protein>
<reference evidence="4" key="1">
    <citation type="journal article" date="2019" name="Int. J. Syst. Evol. Microbiol.">
        <title>The Global Catalogue of Microorganisms (GCM) 10K type strain sequencing project: providing services to taxonomists for standard genome sequencing and annotation.</title>
        <authorList>
            <consortium name="The Broad Institute Genomics Platform"/>
            <consortium name="The Broad Institute Genome Sequencing Center for Infectious Disease"/>
            <person name="Wu L."/>
            <person name="Ma J."/>
        </authorList>
    </citation>
    <scope>NUCLEOTIDE SEQUENCE [LARGE SCALE GENOMIC DNA]</scope>
    <source>
        <strain evidence="4">CGMCC 1.12606</strain>
    </source>
</reference>
<name>A0ABQ1R069_9FLAO</name>
<feature type="transmembrane region" description="Helical" evidence="1">
    <location>
        <begin position="7"/>
        <end position="24"/>
    </location>
</feature>
<keyword evidence="1" id="KW-0472">Membrane</keyword>
<dbReference type="Proteomes" id="UP000625780">
    <property type="component" value="Unassembled WGS sequence"/>
</dbReference>
<proteinExistence type="predicted"/>
<feature type="transmembrane region" description="Helical" evidence="1">
    <location>
        <begin position="99"/>
        <end position="120"/>
    </location>
</feature>
<evidence type="ECO:0000313" key="3">
    <source>
        <dbReference type="EMBL" id="GGD50649.1"/>
    </source>
</evidence>
<evidence type="ECO:0000313" key="4">
    <source>
        <dbReference type="Proteomes" id="UP000625780"/>
    </source>
</evidence>
<feature type="domain" description="CAAX prenyl protease 2/Lysostaphin resistance protein A-like" evidence="2">
    <location>
        <begin position="106"/>
        <end position="196"/>
    </location>
</feature>
<keyword evidence="4" id="KW-1185">Reference proteome</keyword>
<gene>
    <name evidence="3" type="ORF">GCM10011361_16640</name>
</gene>
<dbReference type="EMBL" id="BMFH01000001">
    <property type="protein sequence ID" value="GGD50649.1"/>
    <property type="molecule type" value="Genomic_DNA"/>
</dbReference>
<feature type="transmembrane region" description="Helical" evidence="1">
    <location>
        <begin position="30"/>
        <end position="49"/>
    </location>
</feature>
<organism evidence="3 4">
    <name type="scientific">Muriicola marianensis</name>
    <dbReference type="NCBI Taxonomy" id="1324801"/>
    <lineage>
        <taxon>Bacteria</taxon>
        <taxon>Pseudomonadati</taxon>
        <taxon>Bacteroidota</taxon>
        <taxon>Flavobacteriia</taxon>
        <taxon>Flavobacteriales</taxon>
        <taxon>Flavobacteriaceae</taxon>
        <taxon>Muriicola</taxon>
    </lineage>
</organism>
<dbReference type="InterPro" id="IPR003675">
    <property type="entry name" value="Rce1/LyrA-like_dom"/>
</dbReference>
<comment type="caution">
    <text evidence="3">The sequence shown here is derived from an EMBL/GenBank/DDBJ whole genome shotgun (WGS) entry which is preliminary data.</text>
</comment>
<dbReference type="Pfam" id="PF02517">
    <property type="entry name" value="Rce1-like"/>
    <property type="match status" value="1"/>
</dbReference>
<evidence type="ECO:0000259" key="2">
    <source>
        <dbReference type="Pfam" id="PF02517"/>
    </source>
</evidence>
<feature type="transmembrane region" description="Helical" evidence="1">
    <location>
        <begin position="186"/>
        <end position="206"/>
    </location>
</feature>
<keyword evidence="1" id="KW-0812">Transmembrane</keyword>
<accession>A0ABQ1R069</accession>